<dbReference type="EMBL" id="UOFV01000087">
    <property type="protein sequence ID" value="VAW96481.1"/>
    <property type="molecule type" value="Genomic_DNA"/>
</dbReference>
<accession>A0A3B0ZXI5</accession>
<sequence>MFDLKTFTESAQKNCHISEVPSMLTILEHTYE</sequence>
<organism evidence="1">
    <name type="scientific">hydrothermal vent metagenome</name>
    <dbReference type="NCBI Taxonomy" id="652676"/>
    <lineage>
        <taxon>unclassified sequences</taxon>
        <taxon>metagenomes</taxon>
        <taxon>ecological metagenomes</taxon>
    </lineage>
</organism>
<dbReference type="AlphaFoldDB" id="A0A3B0ZXI5"/>
<evidence type="ECO:0000313" key="1">
    <source>
        <dbReference type="EMBL" id="VAW96481.1"/>
    </source>
</evidence>
<gene>
    <name evidence="1" type="ORF">MNBD_GAMMA19-805</name>
</gene>
<protein>
    <submittedName>
        <fullName evidence="1">Uncharacterized protein</fullName>
    </submittedName>
</protein>
<proteinExistence type="predicted"/>
<name>A0A3B0ZXI5_9ZZZZ</name>
<reference evidence="1" key="1">
    <citation type="submission" date="2018-06" db="EMBL/GenBank/DDBJ databases">
        <authorList>
            <person name="Zhirakovskaya E."/>
        </authorList>
    </citation>
    <scope>NUCLEOTIDE SEQUENCE</scope>
</reference>